<evidence type="ECO:0000313" key="2">
    <source>
        <dbReference type="Proteomes" id="UP001458880"/>
    </source>
</evidence>
<organism evidence="1 2">
    <name type="scientific">Popillia japonica</name>
    <name type="common">Japanese beetle</name>
    <dbReference type="NCBI Taxonomy" id="7064"/>
    <lineage>
        <taxon>Eukaryota</taxon>
        <taxon>Metazoa</taxon>
        <taxon>Ecdysozoa</taxon>
        <taxon>Arthropoda</taxon>
        <taxon>Hexapoda</taxon>
        <taxon>Insecta</taxon>
        <taxon>Pterygota</taxon>
        <taxon>Neoptera</taxon>
        <taxon>Endopterygota</taxon>
        <taxon>Coleoptera</taxon>
        <taxon>Polyphaga</taxon>
        <taxon>Scarabaeiformia</taxon>
        <taxon>Scarabaeidae</taxon>
        <taxon>Rutelinae</taxon>
        <taxon>Popillia</taxon>
    </lineage>
</organism>
<dbReference type="EMBL" id="JASPKY010000347">
    <property type="protein sequence ID" value="KAK9704572.1"/>
    <property type="molecule type" value="Genomic_DNA"/>
</dbReference>
<dbReference type="Proteomes" id="UP001458880">
    <property type="component" value="Unassembled WGS sequence"/>
</dbReference>
<comment type="caution">
    <text evidence="1">The sequence shown here is derived from an EMBL/GenBank/DDBJ whole genome shotgun (WGS) entry which is preliminary data.</text>
</comment>
<keyword evidence="2" id="KW-1185">Reference proteome</keyword>
<accession>A0AAW1JLA4</accession>
<name>A0AAW1JLA4_POPJA</name>
<evidence type="ECO:0000313" key="1">
    <source>
        <dbReference type="EMBL" id="KAK9704572.1"/>
    </source>
</evidence>
<reference evidence="1 2" key="1">
    <citation type="journal article" date="2024" name="BMC Genomics">
        <title>De novo assembly and annotation of Popillia japonica's genome with initial clues to its potential as an invasive pest.</title>
        <authorList>
            <person name="Cucini C."/>
            <person name="Boschi S."/>
            <person name="Funari R."/>
            <person name="Cardaioli E."/>
            <person name="Iannotti N."/>
            <person name="Marturano G."/>
            <person name="Paoli F."/>
            <person name="Bruttini M."/>
            <person name="Carapelli A."/>
            <person name="Frati F."/>
            <person name="Nardi F."/>
        </authorList>
    </citation>
    <scope>NUCLEOTIDE SEQUENCE [LARGE SCALE GENOMIC DNA]</scope>
    <source>
        <strain evidence="1">DMR45628</strain>
    </source>
</reference>
<proteinExistence type="predicted"/>
<protein>
    <submittedName>
        <fullName evidence="1">Uncharacterized protein</fullName>
    </submittedName>
</protein>
<gene>
    <name evidence="1" type="ORF">QE152_g27793</name>
</gene>
<sequence>MVSRRELPQRVTPPPRRLDYGYLRSRAVYILAVVSSTTTHFSLTAGGRTFWGRVCHHRDDDRSWYSWKAATYVPGTIRTLLVNLHPLSQHRF</sequence>
<dbReference type="AlphaFoldDB" id="A0AAW1JLA4"/>